<keyword evidence="3" id="KW-1185">Reference proteome</keyword>
<dbReference type="Proteomes" id="UP001198151">
    <property type="component" value="Unassembled WGS sequence"/>
</dbReference>
<evidence type="ECO:0000256" key="1">
    <source>
        <dbReference type="SAM" id="Phobius"/>
    </source>
</evidence>
<organism evidence="2 3">
    <name type="scientific">Ruminococcus turbiniformis</name>
    <dbReference type="NCBI Taxonomy" id="2881258"/>
    <lineage>
        <taxon>Bacteria</taxon>
        <taxon>Bacillati</taxon>
        <taxon>Bacillota</taxon>
        <taxon>Clostridia</taxon>
        <taxon>Eubacteriales</taxon>
        <taxon>Oscillospiraceae</taxon>
        <taxon>Ruminococcus</taxon>
    </lineage>
</organism>
<proteinExistence type="predicted"/>
<reference evidence="2 3" key="1">
    <citation type="submission" date="2021-10" db="EMBL/GenBank/DDBJ databases">
        <title>Anaerobic single-cell dispensing facilitates the cultivation of human gut bacteria.</title>
        <authorList>
            <person name="Afrizal A."/>
        </authorList>
    </citation>
    <scope>NUCLEOTIDE SEQUENCE [LARGE SCALE GENOMIC DNA]</scope>
    <source>
        <strain evidence="2 3">CLA-AA-H200</strain>
    </source>
</reference>
<keyword evidence="1" id="KW-1133">Transmembrane helix</keyword>
<dbReference type="RefSeq" id="WP_227706137.1">
    <property type="nucleotide sequence ID" value="NZ_JAJEQX010000001.1"/>
</dbReference>
<protein>
    <submittedName>
        <fullName evidence="2">Uncharacterized protein</fullName>
    </submittedName>
</protein>
<sequence>MNIGFLILMIVGGAAGLFSTLYILISLPYMIIKKVYRKAKYGISLFD</sequence>
<dbReference type="EMBL" id="JAJEQX010000001">
    <property type="protein sequence ID" value="MCC2252974.1"/>
    <property type="molecule type" value="Genomic_DNA"/>
</dbReference>
<gene>
    <name evidence="2" type="ORF">LKD70_00705</name>
</gene>
<accession>A0ABS8FW81</accession>
<name>A0ABS8FW81_9FIRM</name>
<evidence type="ECO:0000313" key="2">
    <source>
        <dbReference type="EMBL" id="MCC2252974.1"/>
    </source>
</evidence>
<keyword evidence="1" id="KW-0812">Transmembrane</keyword>
<feature type="transmembrane region" description="Helical" evidence="1">
    <location>
        <begin position="6"/>
        <end position="32"/>
    </location>
</feature>
<comment type="caution">
    <text evidence="2">The sequence shown here is derived from an EMBL/GenBank/DDBJ whole genome shotgun (WGS) entry which is preliminary data.</text>
</comment>
<keyword evidence="1" id="KW-0472">Membrane</keyword>
<evidence type="ECO:0000313" key="3">
    <source>
        <dbReference type="Proteomes" id="UP001198151"/>
    </source>
</evidence>